<dbReference type="Pfam" id="PF18052">
    <property type="entry name" value="Rx_N"/>
    <property type="match status" value="1"/>
</dbReference>
<protein>
    <submittedName>
        <fullName evidence="5">OLC1v1031769C1</fullName>
    </submittedName>
</protein>
<dbReference type="Gene3D" id="1.20.5.4130">
    <property type="match status" value="1"/>
</dbReference>
<dbReference type="EMBL" id="OX459119">
    <property type="protein sequence ID" value="CAI9095763.1"/>
    <property type="molecule type" value="Genomic_DNA"/>
</dbReference>
<dbReference type="InterPro" id="IPR041118">
    <property type="entry name" value="Rx_N"/>
</dbReference>
<dbReference type="AlphaFoldDB" id="A0AAV1CKW8"/>
<evidence type="ECO:0000259" key="4">
    <source>
        <dbReference type="Pfam" id="PF18052"/>
    </source>
</evidence>
<accession>A0AAV1CKW8</accession>
<keyword evidence="3" id="KW-0611">Plant defense</keyword>
<evidence type="ECO:0000256" key="3">
    <source>
        <dbReference type="ARBA" id="ARBA00022821"/>
    </source>
</evidence>
<dbReference type="Proteomes" id="UP001161247">
    <property type="component" value="Chromosome 2"/>
</dbReference>
<dbReference type="GO" id="GO:0006952">
    <property type="term" value="P:defense response"/>
    <property type="evidence" value="ECO:0007669"/>
    <property type="project" value="UniProtKB-KW"/>
</dbReference>
<proteinExistence type="predicted"/>
<dbReference type="GO" id="GO:0000166">
    <property type="term" value="F:nucleotide binding"/>
    <property type="evidence" value="ECO:0007669"/>
    <property type="project" value="UniProtKB-KW"/>
</dbReference>
<keyword evidence="1" id="KW-0677">Repeat</keyword>
<gene>
    <name evidence="5" type="ORF">OLC1_LOCUS6660</name>
</gene>
<sequence>MILKHQRNKFVPRIKGDVLAVVCDAGVLIFSFQIDVQLVELEALPKLLEAIKVILEKLGEKDLGETMFNNSRSTTQLAFVDSLLQKLKELISSNNVEHTSKSHAKTIQEELFILRSFLGNAVELQHDDRPEVQTFWNRVSDVAYRVENIITILHIPYQNHLVLS</sequence>
<name>A0AAV1CKW8_OLDCO</name>
<evidence type="ECO:0000256" key="2">
    <source>
        <dbReference type="ARBA" id="ARBA00022741"/>
    </source>
</evidence>
<organism evidence="5 6">
    <name type="scientific">Oldenlandia corymbosa var. corymbosa</name>
    <dbReference type="NCBI Taxonomy" id="529605"/>
    <lineage>
        <taxon>Eukaryota</taxon>
        <taxon>Viridiplantae</taxon>
        <taxon>Streptophyta</taxon>
        <taxon>Embryophyta</taxon>
        <taxon>Tracheophyta</taxon>
        <taxon>Spermatophyta</taxon>
        <taxon>Magnoliopsida</taxon>
        <taxon>eudicotyledons</taxon>
        <taxon>Gunneridae</taxon>
        <taxon>Pentapetalae</taxon>
        <taxon>asterids</taxon>
        <taxon>lamiids</taxon>
        <taxon>Gentianales</taxon>
        <taxon>Rubiaceae</taxon>
        <taxon>Rubioideae</taxon>
        <taxon>Spermacoceae</taxon>
        <taxon>Hedyotis-Oldenlandia complex</taxon>
        <taxon>Oldenlandia</taxon>
    </lineage>
</organism>
<reference evidence="5" key="1">
    <citation type="submission" date="2023-03" db="EMBL/GenBank/DDBJ databases">
        <authorList>
            <person name="Julca I."/>
        </authorList>
    </citation>
    <scope>NUCLEOTIDE SEQUENCE</scope>
</reference>
<keyword evidence="2" id="KW-0547">Nucleotide-binding</keyword>
<keyword evidence="6" id="KW-1185">Reference proteome</keyword>
<evidence type="ECO:0000313" key="6">
    <source>
        <dbReference type="Proteomes" id="UP001161247"/>
    </source>
</evidence>
<evidence type="ECO:0000313" key="5">
    <source>
        <dbReference type="EMBL" id="CAI9095763.1"/>
    </source>
</evidence>
<feature type="domain" description="Disease resistance N-terminal" evidence="4">
    <location>
        <begin position="79"/>
        <end position="151"/>
    </location>
</feature>
<evidence type="ECO:0000256" key="1">
    <source>
        <dbReference type="ARBA" id="ARBA00022737"/>
    </source>
</evidence>